<evidence type="ECO:0000313" key="3">
    <source>
        <dbReference type="Proteomes" id="UP000464954"/>
    </source>
</evidence>
<gene>
    <name evidence="2" type="ORF">GT409_08095</name>
</gene>
<accession>A0A6P1MEA3</accession>
<dbReference type="InterPro" id="IPR013320">
    <property type="entry name" value="ConA-like_dom_sf"/>
</dbReference>
<evidence type="ECO:0000256" key="1">
    <source>
        <dbReference type="SAM" id="SignalP"/>
    </source>
</evidence>
<sequence length="588" mass="63467">MRNLCATVLTVLFAFTSAYSALVAHWDFSDQTYNDQIGSLNGSAVGTVSIVPSGNYRFDYALQTTASANNANYLNIGNIGSLGIYTNSFTLSYWFKASQATVDAGSGEVWESYSGNSSVGYEGIQSVLRKTSQSSAGKLYSVVAENGTTSTALLNNGVLADDNWHWIVIRYDGATDELKYFEDGVHIAYRDQTRIASLATEAARDARLGDGFGGLIADVRIYDAALSFTTDANSVVTGGELSEFYSGLPAALVAHWNFDGESYEDRVGSNDGQPLGACSIVPSGNGYFTNAVQTGSTRNSDVFNVGTLANLNLSTNGFTLSYWIKHDPFVNAAGFVDVFESNAQSMGMRTTLRASNISSPNRAYTSIEGLDGADELLNGGTMADGEWHWVVIRYDGETDTAHYFEDGHFYDTEVGIFTLTDGARKVYIGNGFDGLIGDIRIYNGPLSYTLNDSNDIVGGELDAINVPVTDDVDDDGIPNTWEELYFGNLTGAVPGDDPDADGHNNEAEYIAGSDPTDPASYFAAYFKADSSLEWNAVSGRVYSIYWSSDLISGFQCLESNVVWTGSNFVDAAHSADSQGFYRVDVRFE</sequence>
<dbReference type="Proteomes" id="UP000464954">
    <property type="component" value="Chromosome"/>
</dbReference>
<dbReference type="SUPFAM" id="SSF49899">
    <property type="entry name" value="Concanavalin A-like lectins/glucanases"/>
    <property type="match status" value="2"/>
</dbReference>
<proteinExistence type="predicted"/>
<organism evidence="2 3">
    <name type="scientific">Tichowtungia aerotolerans</name>
    <dbReference type="NCBI Taxonomy" id="2697043"/>
    <lineage>
        <taxon>Bacteria</taxon>
        <taxon>Pseudomonadati</taxon>
        <taxon>Kiritimatiellota</taxon>
        <taxon>Tichowtungiia</taxon>
        <taxon>Tichowtungiales</taxon>
        <taxon>Tichowtungiaceae</taxon>
        <taxon>Tichowtungia</taxon>
    </lineage>
</organism>
<name>A0A6P1MEA3_9BACT</name>
<reference evidence="2 3" key="1">
    <citation type="submission" date="2020-01" db="EMBL/GenBank/DDBJ databases">
        <title>Ponticoccus aerotolerans gen. nov., sp. nov., an anaerobic bacterium and proposal of Ponticoccusceae fam. nov., Ponticoccusles ord. nov. and Ponticoccuse classis nov. in the phylum Kiritimatiellaeota.</title>
        <authorList>
            <person name="Zhou L.Y."/>
            <person name="Du Z.J."/>
        </authorList>
    </citation>
    <scope>NUCLEOTIDE SEQUENCE [LARGE SCALE GENOMIC DNA]</scope>
    <source>
        <strain evidence="2 3">S-5007</strain>
    </source>
</reference>
<protein>
    <recommendedName>
        <fullName evidence="4">LamG domain-containing protein</fullName>
    </recommendedName>
</protein>
<dbReference type="AlphaFoldDB" id="A0A6P1MEA3"/>
<keyword evidence="1" id="KW-0732">Signal</keyword>
<feature type="chain" id="PRO_5026781492" description="LamG domain-containing protein" evidence="1">
    <location>
        <begin position="21"/>
        <end position="588"/>
    </location>
</feature>
<evidence type="ECO:0008006" key="4">
    <source>
        <dbReference type="Google" id="ProtNLM"/>
    </source>
</evidence>
<evidence type="ECO:0000313" key="2">
    <source>
        <dbReference type="EMBL" id="QHI69415.1"/>
    </source>
</evidence>
<dbReference type="RefSeq" id="WP_160628597.1">
    <property type="nucleotide sequence ID" value="NZ_CP047593.1"/>
</dbReference>
<keyword evidence="3" id="KW-1185">Reference proteome</keyword>
<feature type="signal peptide" evidence="1">
    <location>
        <begin position="1"/>
        <end position="20"/>
    </location>
</feature>
<dbReference type="EMBL" id="CP047593">
    <property type="protein sequence ID" value="QHI69415.1"/>
    <property type="molecule type" value="Genomic_DNA"/>
</dbReference>
<dbReference type="Gene3D" id="2.60.120.200">
    <property type="match status" value="2"/>
</dbReference>
<dbReference type="Pfam" id="PF13385">
    <property type="entry name" value="Laminin_G_3"/>
    <property type="match status" value="2"/>
</dbReference>
<dbReference type="KEGG" id="taer:GT409_08095"/>